<evidence type="ECO:0000256" key="2">
    <source>
        <dbReference type="ARBA" id="ARBA00005695"/>
    </source>
</evidence>
<dbReference type="InterPro" id="IPR000914">
    <property type="entry name" value="SBP_5_dom"/>
</dbReference>
<reference evidence="5 6" key="1">
    <citation type="submission" date="2020-04" db="EMBL/GenBank/DDBJ databases">
        <title>Description of novel Gluconacetobacter.</title>
        <authorList>
            <person name="Sombolestani A."/>
        </authorList>
    </citation>
    <scope>NUCLEOTIDE SEQUENCE [LARGE SCALE GENOMIC DNA]</scope>
    <source>
        <strain evidence="5 6">LMG 1382</strain>
    </source>
</reference>
<keyword evidence="3" id="KW-0732">Signal</keyword>
<feature type="domain" description="Solute-binding protein family 5" evidence="4">
    <location>
        <begin position="91"/>
        <end position="454"/>
    </location>
</feature>
<dbReference type="GO" id="GO:0043190">
    <property type="term" value="C:ATP-binding cassette (ABC) transporter complex"/>
    <property type="evidence" value="ECO:0007669"/>
    <property type="project" value="InterPro"/>
</dbReference>
<dbReference type="PANTHER" id="PTHR30290">
    <property type="entry name" value="PERIPLASMIC BINDING COMPONENT OF ABC TRANSPORTER"/>
    <property type="match status" value="1"/>
</dbReference>
<proteinExistence type="inferred from homology"/>
<dbReference type="InterPro" id="IPR039424">
    <property type="entry name" value="SBP_5"/>
</dbReference>
<dbReference type="CDD" id="cd08513">
    <property type="entry name" value="PBP2_thermophilic_Hb8_like"/>
    <property type="match status" value="1"/>
</dbReference>
<dbReference type="Gene3D" id="3.90.76.10">
    <property type="entry name" value="Dipeptide-binding Protein, Domain 1"/>
    <property type="match status" value="1"/>
</dbReference>
<accession>A0A7W4JMD0</accession>
<dbReference type="EMBL" id="JABEQI010000007">
    <property type="protein sequence ID" value="MBB2187218.1"/>
    <property type="molecule type" value="Genomic_DNA"/>
</dbReference>
<dbReference type="GO" id="GO:0030288">
    <property type="term" value="C:outer membrane-bounded periplasmic space"/>
    <property type="evidence" value="ECO:0007669"/>
    <property type="project" value="UniProtKB-ARBA"/>
</dbReference>
<dbReference type="Pfam" id="PF00496">
    <property type="entry name" value="SBP_bac_5"/>
    <property type="match status" value="1"/>
</dbReference>
<dbReference type="SUPFAM" id="SSF53850">
    <property type="entry name" value="Periplasmic binding protein-like II"/>
    <property type="match status" value="1"/>
</dbReference>
<gene>
    <name evidence="5" type="ORF">HLH32_12655</name>
</gene>
<name>A0A7W4JMD0_GLULI</name>
<dbReference type="InterPro" id="IPR030678">
    <property type="entry name" value="Peptide/Ni-bd"/>
</dbReference>
<protein>
    <submittedName>
        <fullName evidence="5">Peptide ABC transporter substrate-binding protein</fullName>
    </submittedName>
</protein>
<dbReference type="InterPro" id="IPR006311">
    <property type="entry name" value="TAT_signal"/>
</dbReference>
<dbReference type="PANTHER" id="PTHR30290:SF38">
    <property type="entry name" value="D,D-DIPEPTIDE-BINDING PERIPLASMIC PROTEIN DDPA-RELATED"/>
    <property type="match status" value="1"/>
</dbReference>
<dbReference type="AlphaFoldDB" id="A0A7W4JMD0"/>
<dbReference type="Gene3D" id="3.10.105.10">
    <property type="entry name" value="Dipeptide-binding Protein, Domain 3"/>
    <property type="match status" value="1"/>
</dbReference>
<dbReference type="Proteomes" id="UP000562982">
    <property type="component" value="Unassembled WGS sequence"/>
</dbReference>
<dbReference type="GO" id="GO:1904680">
    <property type="term" value="F:peptide transmembrane transporter activity"/>
    <property type="evidence" value="ECO:0007669"/>
    <property type="project" value="TreeGrafter"/>
</dbReference>
<evidence type="ECO:0000256" key="3">
    <source>
        <dbReference type="ARBA" id="ARBA00022729"/>
    </source>
</evidence>
<dbReference type="PIRSF" id="PIRSF002741">
    <property type="entry name" value="MppA"/>
    <property type="match status" value="1"/>
</dbReference>
<dbReference type="GO" id="GO:0015833">
    <property type="term" value="P:peptide transport"/>
    <property type="evidence" value="ECO:0007669"/>
    <property type="project" value="TreeGrafter"/>
</dbReference>
<dbReference type="Gene3D" id="3.40.190.10">
    <property type="entry name" value="Periplasmic binding protein-like II"/>
    <property type="match status" value="1"/>
</dbReference>
<organism evidence="5 6">
    <name type="scientific">Gluconacetobacter liquefaciens</name>
    <name type="common">Acetobacter liquefaciens</name>
    <dbReference type="NCBI Taxonomy" id="89584"/>
    <lineage>
        <taxon>Bacteria</taxon>
        <taxon>Pseudomonadati</taxon>
        <taxon>Pseudomonadota</taxon>
        <taxon>Alphaproteobacteria</taxon>
        <taxon>Acetobacterales</taxon>
        <taxon>Acetobacteraceae</taxon>
        <taxon>Gluconacetobacter</taxon>
    </lineage>
</organism>
<dbReference type="PROSITE" id="PS51318">
    <property type="entry name" value="TAT"/>
    <property type="match status" value="1"/>
</dbReference>
<comment type="caution">
    <text evidence="5">The sequence shown here is derived from an EMBL/GenBank/DDBJ whole genome shotgun (WGS) entry which is preliminary data.</text>
</comment>
<evidence type="ECO:0000256" key="1">
    <source>
        <dbReference type="ARBA" id="ARBA00004418"/>
    </source>
</evidence>
<comment type="similarity">
    <text evidence="2">Belongs to the bacterial solute-binding protein 5 family.</text>
</comment>
<evidence type="ECO:0000313" key="6">
    <source>
        <dbReference type="Proteomes" id="UP000562982"/>
    </source>
</evidence>
<evidence type="ECO:0000259" key="4">
    <source>
        <dbReference type="Pfam" id="PF00496"/>
    </source>
</evidence>
<comment type="subcellular location">
    <subcellularLocation>
        <location evidence="1">Periplasm</location>
    </subcellularLocation>
</comment>
<evidence type="ECO:0000313" key="5">
    <source>
        <dbReference type="EMBL" id="MBB2187218.1"/>
    </source>
</evidence>
<sequence length="556" mass="61356">MSGSRAGSVRRALMHPLGRRAFVGGLGAAVALPGLAGRARAAPRGRRGGIVVGLSQEPTVFNPLFPHIEVDDGLLMNLFSPLWSIDETGQFVPELAADIPTPDNGGISEDGTFWRIRLRADVAWHDGAPFSAEDVRFTLGLLHDPDFPAYSRAGHELVADVTVVSPTEITWRMKESSASYLSQLANMFVVPAHLLAREHNWSASAFSQQPVGTGPFRWGSRVPGDQITLLANARYYRPEEPHVETLIFKYIPDQTALFTQFEVGAIDYLGMQGIAPDRYREALALPAGRRIEIAPAAAAGVVALNLGRPQFQDLAVRQALYLALDKEEIISILLEGLPHVSESYVPRESFWFNPDLPAHRHDPAQARAVLDAAGWVAGRDGIRSRDGVRLEFGNSSTSGDPLRQQIQQVMQAQWKTIGAAMTLHDAPPAITWGSRWTHSQFDSALVEIDFMVGSDPECSLHFDSHQSVARGGVGSNVFQYASTVADELMVAGMHEQDRMKRREIYRKIQAVIRHDLPVLPLYQRSSIEGVKSALVGYKSNINVRSNCWNIRSWYWA</sequence>
<dbReference type="OrthoDB" id="9803988at2"/>